<dbReference type="Proteomes" id="UP000199492">
    <property type="component" value="Unassembled WGS sequence"/>
</dbReference>
<organism evidence="2 3">
    <name type="scientific">Winogradskyella thalassocola</name>
    <dbReference type="NCBI Taxonomy" id="262004"/>
    <lineage>
        <taxon>Bacteria</taxon>
        <taxon>Pseudomonadati</taxon>
        <taxon>Bacteroidota</taxon>
        <taxon>Flavobacteriia</taxon>
        <taxon>Flavobacteriales</taxon>
        <taxon>Flavobacteriaceae</taxon>
        <taxon>Winogradskyella</taxon>
    </lineage>
</organism>
<keyword evidence="3" id="KW-1185">Reference proteome</keyword>
<evidence type="ECO:0000313" key="2">
    <source>
        <dbReference type="EMBL" id="SDG77860.1"/>
    </source>
</evidence>
<evidence type="ECO:0000313" key="3">
    <source>
        <dbReference type="Proteomes" id="UP000199492"/>
    </source>
</evidence>
<name>A0A1G7X2T0_9FLAO</name>
<gene>
    <name evidence="2" type="ORF">SAMN04489796_101562</name>
</gene>
<protein>
    <submittedName>
        <fullName evidence="2">Starch-binding associating with outer membrane</fullName>
    </submittedName>
</protein>
<evidence type="ECO:0000256" key="1">
    <source>
        <dbReference type="SAM" id="SignalP"/>
    </source>
</evidence>
<dbReference type="RefSeq" id="WP_092466058.1">
    <property type="nucleotide sequence ID" value="NZ_FNCZ01000001.1"/>
</dbReference>
<reference evidence="3" key="1">
    <citation type="submission" date="2016-10" db="EMBL/GenBank/DDBJ databases">
        <authorList>
            <person name="Varghese N."/>
            <person name="Submissions S."/>
        </authorList>
    </citation>
    <scope>NUCLEOTIDE SEQUENCE [LARGE SCALE GENOMIC DNA]</scope>
    <source>
        <strain evidence="3">DSM 15363</strain>
    </source>
</reference>
<dbReference type="AlphaFoldDB" id="A0A1G7X2T0"/>
<dbReference type="STRING" id="262004.SAMN04489796_101562"/>
<feature type="signal peptide" evidence="1">
    <location>
        <begin position="1"/>
        <end position="21"/>
    </location>
</feature>
<dbReference type="InterPro" id="IPR011990">
    <property type="entry name" value="TPR-like_helical_dom_sf"/>
</dbReference>
<dbReference type="Gene3D" id="1.25.40.390">
    <property type="match status" value="2"/>
</dbReference>
<dbReference type="OrthoDB" id="725917at2"/>
<proteinExistence type="predicted"/>
<keyword evidence="1" id="KW-0732">Signal</keyword>
<dbReference type="PROSITE" id="PS51257">
    <property type="entry name" value="PROKAR_LIPOPROTEIN"/>
    <property type="match status" value="1"/>
</dbReference>
<dbReference type="InterPro" id="IPR041662">
    <property type="entry name" value="SusD-like_2"/>
</dbReference>
<dbReference type="Pfam" id="PF12771">
    <property type="entry name" value="SusD-like_2"/>
    <property type="match status" value="1"/>
</dbReference>
<sequence length="556" mass="63410">MKTSIKILILLVSTLTLITSCEDFNDLNVDPTTSTIANPKTLISKVQTSYSGDRETQWRSLAAYHMSITQMISDGWTVSHGQAYKLDISYMEYMWKSSYREISDLTYAIQEAEQNPELVNYEAVARILKVMIFAQLTDTYGDLPYFEAGAQAEEDNLHPAYDNQEDIYNDFFKELKEAATQLDNTKALEGDLMYNGDVERWRKFANSLRLRYAMRLVNVNLSKAETEAVSAIEDGVMENIDDAAKVEHGDFTVSTSGTSEIRGNGFSQVQNFSEEIMVTCETYVSYLRENNDPRLLMMFGMYAAYQEDATSRYNSKSSTETSIEITQEYLATYGILEGYAPGYFLFEAPEGAPADIWSPRFVEKNGRTVQIDKYFKPLQIRRHLTRIDLPSIYQSYSEVELWLAEAAQRGWINFGGDAKTHYKNAIFANIEELVSILGAEPNLDLSADVYAENLWSNTSDKMEAINMQHYINNFYNGIEGFANWRRSGFPKLKPATDNAYTDQTLNGLIPRRLPYPNSEMNFNRDNLEAHLDNGVNFWGAPIWWDNSLTRGVDLSD</sequence>
<accession>A0A1G7X2T0</accession>
<feature type="chain" id="PRO_5011489477" evidence="1">
    <location>
        <begin position="22"/>
        <end position="556"/>
    </location>
</feature>
<dbReference type="EMBL" id="FNCZ01000001">
    <property type="protein sequence ID" value="SDG77860.1"/>
    <property type="molecule type" value="Genomic_DNA"/>
</dbReference>
<dbReference type="SUPFAM" id="SSF48452">
    <property type="entry name" value="TPR-like"/>
    <property type="match status" value="1"/>
</dbReference>